<dbReference type="PANTHER" id="PTHR21568:SF0">
    <property type="entry name" value="TRNA PSEUDOURIDINE SYNTHASE PUS10"/>
    <property type="match status" value="1"/>
</dbReference>
<evidence type="ECO:0000256" key="3">
    <source>
        <dbReference type="ARBA" id="ARBA00022694"/>
    </source>
</evidence>
<evidence type="ECO:0000313" key="8">
    <source>
        <dbReference type="Proteomes" id="UP001642483"/>
    </source>
</evidence>
<dbReference type="EC" id="5.4.99.25" evidence="2"/>
<feature type="domain" description="Pus10-like C-terminal" evidence="6">
    <location>
        <begin position="270"/>
        <end position="506"/>
    </location>
</feature>
<name>A0ABP0GFA3_CLALP</name>
<accession>A0ABP0GFA3</accession>
<gene>
    <name evidence="7" type="ORF">CVLEPA_LOCUS20808</name>
</gene>
<evidence type="ECO:0000256" key="1">
    <source>
        <dbReference type="ARBA" id="ARBA00009652"/>
    </source>
</evidence>
<organism evidence="7 8">
    <name type="scientific">Clavelina lepadiformis</name>
    <name type="common">Light-bulb sea squirt</name>
    <name type="synonym">Ascidia lepadiformis</name>
    <dbReference type="NCBI Taxonomy" id="159417"/>
    <lineage>
        <taxon>Eukaryota</taxon>
        <taxon>Metazoa</taxon>
        <taxon>Chordata</taxon>
        <taxon>Tunicata</taxon>
        <taxon>Ascidiacea</taxon>
        <taxon>Aplousobranchia</taxon>
        <taxon>Clavelinidae</taxon>
        <taxon>Clavelina</taxon>
    </lineage>
</organism>
<evidence type="ECO:0000256" key="2">
    <source>
        <dbReference type="ARBA" id="ARBA00012787"/>
    </source>
</evidence>
<feature type="domain" description="Pus10 N-terminal eukaryotes" evidence="5">
    <location>
        <begin position="88"/>
        <end position="249"/>
    </location>
</feature>
<dbReference type="InterPro" id="IPR039894">
    <property type="entry name" value="Pus10-like"/>
</dbReference>
<dbReference type="EMBL" id="CAWYQH010000108">
    <property type="protein sequence ID" value="CAK8688845.1"/>
    <property type="molecule type" value="Genomic_DNA"/>
</dbReference>
<dbReference type="NCBIfam" id="TIGR01213">
    <property type="entry name" value="pseudo_Pus10arc"/>
    <property type="match status" value="1"/>
</dbReference>
<keyword evidence="4" id="KW-0413">Isomerase</keyword>
<sequence>MQFCFEMDQETWKKAFATFCPRCVVRLFCHDWKVLKMSEKDIVNFLAENNDEQIETSFLEIEQRRSLQVTELQNGNGDEMNATTDFLCISCLGILMTPFLEDCSQKVAETVANDNYTFNRFQCFYFLPHQLFVSDKVSQDTAKQLFGANAVENEAHDVKEIFKILMEPLVTAKLKVPRSIDANFEIAINISHREAEKKVLPVMKSKSPRSFTHGKGKHPAKRLKPLDGVSIAQVKHAISKISVEELREMSSSLSQPCKVEAIQLNHSSVYVGGRYNKYSRTLPQTPWIIDGKRKLENSVQEFLGGPIKDAFRADGYNFSSSGREDVDVRMLGTGRPYLIELINPRFPSVPQAKILEIEKKINEQTSDISSSGLQIVSKTDCKRLKEGEEEKTKSYYALCRFIHPPRQTQLEKLGQLKDLTDVEIKQTTPVRVLHRRPLAVRIRTIHKISLRGFDDNKQFFKLELSTQAGTYIKEFVHSDFGRTSPSLRDFVDADVDIIELDVQSVDVVWPPGFK</sequence>
<evidence type="ECO:0000256" key="4">
    <source>
        <dbReference type="ARBA" id="ARBA00023235"/>
    </source>
</evidence>
<dbReference type="InterPro" id="IPR020103">
    <property type="entry name" value="PsdUridine_synth_cat_dom_sf"/>
</dbReference>
<dbReference type="Gene3D" id="3.30.70.3190">
    <property type="match status" value="1"/>
</dbReference>
<dbReference type="Gene3D" id="3.30.70.2510">
    <property type="match status" value="1"/>
</dbReference>
<proteinExistence type="inferred from homology"/>
<comment type="similarity">
    <text evidence="1">Belongs to the pseudouridine synthase Pus10 family.</text>
</comment>
<dbReference type="Pfam" id="PF21237">
    <property type="entry name" value="Pus10_N_euk"/>
    <property type="match status" value="1"/>
</dbReference>
<dbReference type="InterPro" id="IPR048742">
    <property type="entry name" value="Pus10_N_euk"/>
</dbReference>
<keyword evidence="3" id="KW-0819">tRNA processing</keyword>
<dbReference type="InterPro" id="IPR048741">
    <property type="entry name" value="Pus10-like_C"/>
</dbReference>
<reference evidence="7 8" key="1">
    <citation type="submission" date="2024-02" db="EMBL/GenBank/DDBJ databases">
        <authorList>
            <person name="Daric V."/>
            <person name="Darras S."/>
        </authorList>
    </citation>
    <scope>NUCLEOTIDE SEQUENCE [LARGE SCALE GENOMIC DNA]</scope>
</reference>
<dbReference type="Proteomes" id="UP001642483">
    <property type="component" value="Unassembled WGS sequence"/>
</dbReference>
<evidence type="ECO:0000313" key="7">
    <source>
        <dbReference type="EMBL" id="CAK8688845.1"/>
    </source>
</evidence>
<dbReference type="SUPFAM" id="SSF55120">
    <property type="entry name" value="Pseudouridine synthase"/>
    <property type="match status" value="1"/>
</dbReference>
<comment type="caution">
    <text evidence="7">The sequence shown here is derived from an EMBL/GenBank/DDBJ whole genome shotgun (WGS) entry which is preliminary data.</text>
</comment>
<dbReference type="PANTHER" id="PTHR21568">
    <property type="entry name" value="TRNA PSEUDOURIDINE SYNTHASE PUS10"/>
    <property type="match status" value="1"/>
</dbReference>
<keyword evidence="8" id="KW-1185">Reference proteome</keyword>
<dbReference type="Pfam" id="PF21238">
    <property type="entry name" value="Pus10_C"/>
    <property type="match status" value="1"/>
</dbReference>
<protein>
    <recommendedName>
        <fullName evidence="2">tRNA pseudouridine(55) synthase</fullName>
        <ecNumber evidence="2">5.4.99.25</ecNumber>
    </recommendedName>
</protein>
<evidence type="ECO:0000259" key="5">
    <source>
        <dbReference type="Pfam" id="PF21237"/>
    </source>
</evidence>
<evidence type="ECO:0000259" key="6">
    <source>
        <dbReference type="Pfam" id="PF21238"/>
    </source>
</evidence>